<name>A0A3P3VWK9_9MICO</name>
<feature type="transmembrane region" description="Helical" evidence="7">
    <location>
        <begin position="342"/>
        <end position="360"/>
    </location>
</feature>
<dbReference type="CDD" id="cd06580">
    <property type="entry name" value="TM_PBP1_transp_TpRbsC_like"/>
    <property type="match status" value="1"/>
</dbReference>
<gene>
    <name evidence="8" type="ORF">EG850_07330</name>
</gene>
<evidence type="ECO:0000256" key="4">
    <source>
        <dbReference type="ARBA" id="ARBA00022989"/>
    </source>
</evidence>
<proteinExistence type="predicted"/>
<keyword evidence="4 7" id="KW-1133">Transmembrane helix</keyword>
<accession>A0A3P3VWK9</accession>
<evidence type="ECO:0000256" key="5">
    <source>
        <dbReference type="ARBA" id="ARBA00023136"/>
    </source>
</evidence>
<feature type="transmembrane region" description="Helical" evidence="7">
    <location>
        <begin position="182"/>
        <end position="205"/>
    </location>
</feature>
<dbReference type="GO" id="GO:0005886">
    <property type="term" value="C:plasma membrane"/>
    <property type="evidence" value="ECO:0007669"/>
    <property type="project" value="UniProtKB-SubCell"/>
</dbReference>
<dbReference type="GO" id="GO:0022857">
    <property type="term" value="F:transmembrane transporter activity"/>
    <property type="evidence" value="ECO:0007669"/>
    <property type="project" value="InterPro"/>
</dbReference>
<evidence type="ECO:0000256" key="3">
    <source>
        <dbReference type="ARBA" id="ARBA00022692"/>
    </source>
</evidence>
<evidence type="ECO:0000256" key="7">
    <source>
        <dbReference type="SAM" id="Phobius"/>
    </source>
</evidence>
<feature type="transmembrane region" description="Helical" evidence="7">
    <location>
        <begin position="265"/>
        <end position="287"/>
    </location>
</feature>
<evidence type="ECO:0000313" key="9">
    <source>
        <dbReference type="Proteomes" id="UP000274391"/>
    </source>
</evidence>
<dbReference type="RefSeq" id="WP_124972050.1">
    <property type="nucleotide sequence ID" value="NZ_RQVS01000007.1"/>
</dbReference>
<dbReference type="InterPro" id="IPR001851">
    <property type="entry name" value="ABC_transp_permease"/>
</dbReference>
<comment type="subcellular location">
    <subcellularLocation>
        <location evidence="1">Cell membrane</location>
        <topology evidence="1">Multi-pass membrane protein</topology>
    </subcellularLocation>
</comment>
<dbReference type="EMBL" id="RQVS01000007">
    <property type="protein sequence ID" value="RRJ86824.1"/>
    <property type="molecule type" value="Genomic_DNA"/>
</dbReference>
<feature type="transmembrane region" description="Helical" evidence="7">
    <location>
        <begin position="317"/>
        <end position="336"/>
    </location>
</feature>
<feature type="transmembrane region" description="Helical" evidence="7">
    <location>
        <begin position="99"/>
        <end position="117"/>
    </location>
</feature>
<dbReference type="PANTHER" id="PTHR43370">
    <property type="entry name" value="SUGAR ABC TRANSPORTER INTEGRAL MEMBRANE PROTEIN-RELATED"/>
    <property type="match status" value="1"/>
</dbReference>
<keyword evidence="5 7" id="KW-0472">Membrane</keyword>
<feature type="transmembrane region" description="Helical" evidence="7">
    <location>
        <begin position="129"/>
        <end position="149"/>
    </location>
</feature>
<comment type="caution">
    <text evidence="8">The sequence shown here is derived from an EMBL/GenBank/DDBJ whole genome shotgun (WGS) entry which is preliminary data.</text>
</comment>
<dbReference type="Proteomes" id="UP000274391">
    <property type="component" value="Unassembled WGS sequence"/>
</dbReference>
<evidence type="ECO:0000256" key="6">
    <source>
        <dbReference type="SAM" id="MobiDB-lite"/>
    </source>
</evidence>
<sequence>MTSATTPTVPADHPEQVTSATAPRKWKTPILLAVLTLIALIPFTLMVAPENMTGINIVGDQRPEAVVPSQFTNLLLCIPLIAITAFAALRAWQRKPISIWFLAIFGFFWLNILILWIGNGAAVPVALTWLLTSTVALATPLVFGAMAGIVSERAGVVNIAIEGQLLAGAFTGALVSSLTQNAYVGLIAAMIAGALVSLILAVFGIKYWVEQVVVGVVINMIVIGLTSFFLKGFMSDRPEIFNNPVKYPRWNIPLLSDIPVLGPLLFQHTLITYLMLIAVPLLTFLLFRTRWGLRTRAVGEHPKAADTVGINVNRTRFNAVILSGLIAGAGGTFYTLGEVGKFSDNITSGHGYIALAAVIFGRWHPIYATAAALLFGFANAAAALASQVGAAVPSEFLAMVPYIITVFAVIGFVGQSRAPAADGVPYIK</sequence>
<evidence type="ECO:0000256" key="2">
    <source>
        <dbReference type="ARBA" id="ARBA00022475"/>
    </source>
</evidence>
<dbReference type="Pfam" id="PF02653">
    <property type="entry name" value="BPD_transp_2"/>
    <property type="match status" value="1"/>
</dbReference>
<feature type="transmembrane region" description="Helical" evidence="7">
    <location>
        <begin position="396"/>
        <end position="414"/>
    </location>
</feature>
<feature type="transmembrane region" description="Helical" evidence="7">
    <location>
        <begin position="30"/>
        <end position="48"/>
    </location>
</feature>
<evidence type="ECO:0000256" key="1">
    <source>
        <dbReference type="ARBA" id="ARBA00004651"/>
    </source>
</evidence>
<keyword evidence="9" id="KW-1185">Reference proteome</keyword>
<dbReference type="PANTHER" id="PTHR43370:SF1">
    <property type="entry name" value="GUANOSINE ABC TRANSPORTER PERMEASE PROTEIN NUPQ"/>
    <property type="match status" value="1"/>
</dbReference>
<organism evidence="8 9">
    <name type="scientific">Gulosibacter macacae</name>
    <dbReference type="NCBI Taxonomy" id="2488791"/>
    <lineage>
        <taxon>Bacteria</taxon>
        <taxon>Bacillati</taxon>
        <taxon>Actinomycetota</taxon>
        <taxon>Actinomycetes</taxon>
        <taxon>Micrococcales</taxon>
        <taxon>Microbacteriaceae</taxon>
        <taxon>Gulosibacter</taxon>
    </lineage>
</organism>
<keyword evidence="2" id="KW-1003">Cell membrane</keyword>
<feature type="transmembrane region" description="Helical" evidence="7">
    <location>
        <begin position="156"/>
        <end position="176"/>
    </location>
</feature>
<keyword evidence="3 7" id="KW-0812">Transmembrane</keyword>
<feature type="transmembrane region" description="Helical" evidence="7">
    <location>
        <begin position="212"/>
        <end position="230"/>
    </location>
</feature>
<feature type="region of interest" description="Disordered" evidence="6">
    <location>
        <begin position="1"/>
        <end position="20"/>
    </location>
</feature>
<dbReference type="OrthoDB" id="9792579at2"/>
<protein>
    <submittedName>
        <fullName evidence="8">ABC transporter permease</fullName>
    </submittedName>
</protein>
<feature type="transmembrane region" description="Helical" evidence="7">
    <location>
        <begin position="367"/>
        <end position="390"/>
    </location>
</feature>
<reference evidence="8 9" key="1">
    <citation type="submission" date="2018-11" db="EMBL/GenBank/DDBJ databases">
        <title>YIM 102482-1 draft genome.</title>
        <authorList>
            <person name="Li G."/>
            <person name="Jiang Y."/>
        </authorList>
    </citation>
    <scope>NUCLEOTIDE SEQUENCE [LARGE SCALE GENOMIC DNA]</scope>
    <source>
        <strain evidence="8 9">YIM 102482-1</strain>
    </source>
</reference>
<dbReference type="AlphaFoldDB" id="A0A3P3VWK9"/>
<evidence type="ECO:0000313" key="8">
    <source>
        <dbReference type="EMBL" id="RRJ86824.1"/>
    </source>
</evidence>
<feature type="transmembrane region" description="Helical" evidence="7">
    <location>
        <begin position="71"/>
        <end position="92"/>
    </location>
</feature>